<dbReference type="KEGG" id="mpm:MPNA3710"/>
<sequence>MRIEAANLAGSLWICSVVNHGVQGVGVPSWVPDPELEGAVPKSSALSWTCWLLLEPRLIGALARLLVSSSIWPLSSESDFFFTATCNALTLVSPDEPPRWVDWPDPDVVEEPVASAPWSFSLLFAVSASAFFTFKPNIAPVVEVFWPFSVRCCGKPNPLCNCS</sequence>
<dbReference type="Proteomes" id="UP000007105">
    <property type="component" value="Chromosome"/>
</dbReference>
<organism evidence="1 2">
    <name type="scientific">Mycoplasmoides pneumoniae 309</name>
    <dbReference type="NCBI Taxonomy" id="1112856"/>
    <lineage>
        <taxon>Bacteria</taxon>
        <taxon>Bacillati</taxon>
        <taxon>Mycoplasmatota</taxon>
        <taxon>Mycoplasmoidales</taxon>
        <taxon>Mycoplasmoidaceae</taxon>
        <taxon>Mycoplasmoides</taxon>
    </lineage>
</organism>
<gene>
    <name evidence="1" type="ORF">MPNA3710</name>
</gene>
<proteinExistence type="predicted"/>
<protein>
    <submittedName>
        <fullName evidence="1">Uncharacterized protein</fullName>
    </submittedName>
</protein>
<name>A0AB33HQT4_MYCPM</name>
<reference evidence="2" key="1">
    <citation type="journal article" date="2012" name="J. Bacteriol.">
        <title>Complete genome sequence of Mycoplasma pneumoniae type 2a strain 309, isolated in Japan.</title>
        <authorList>
            <person name="Kenri T."/>
            <person name="Horino A."/>
            <person name="Matsui M."/>
            <person name="Sasaki Y."/>
            <person name="Suzuki S."/>
            <person name="Narita M."/>
            <person name="Ohya H."/>
            <person name="Okazaki N."/>
            <person name="Shibayama K."/>
        </authorList>
    </citation>
    <scope>NUCLEOTIDE SEQUENCE [LARGE SCALE GENOMIC DNA]</scope>
    <source>
        <strain evidence="2">309</strain>
    </source>
</reference>
<accession>A0AB33HQT4</accession>
<evidence type="ECO:0000313" key="2">
    <source>
        <dbReference type="Proteomes" id="UP000007105"/>
    </source>
</evidence>
<dbReference type="AlphaFoldDB" id="A0AB33HQT4"/>
<dbReference type="EMBL" id="AP012303">
    <property type="protein sequence ID" value="BAL21948.1"/>
    <property type="molecule type" value="Genomic_DNA"/>
</dbReference>
<evidence type="ECO:0000313" key="1">
    <source>
        <dbReference type="EMBL" id="BAL21948.1"/>
    </source>
</evidence>